<dbReference type="EMBL" id="LT629772">
    <property type="protein sequence ID" value="SDS23391.1"/>
    <property type="molecule type" value="Genomic_DNA"/>
</dbReference>
<evidence type="ECO:0000313" key="3">
    <source>
        <dbReference type="Proteomes" id="UP000199103"/>
    </source>
</evidence>
<protein>
    <submittedName>
        <fullName evidence="2">NAD(P)H-binding</fullName>
    </submittedName>
</protein>
<dbReference type="CDD" id="cd05243">
    <property type="entry name" value="SDR_a5"/>
    <property type="match status" value="1"/>
</dbReference>
<dbReference type="Pfam" id="PF13460">
    <property type="entry name" value="NAD_binding_10"/>
    <property type="match status" value="1"/>
</dbReference>
<dbReference type="STRING" id="630515.SAMN04489812_1286"/>
<gene>
    <name evidence="2" type="ORF">SAMN04489812_1286</name>
</gene>
<keyword evidence="3" id="KW-1185">Reference proteome</keyword>
<name>A0A1H1QIP6_9ACTN</name>
<dbReference type="Proteomes" id="UP000199103">
    <property type="component" value="Chromosome I"/>
</dbReference>
<accession>A0A1H1QIP6</accession>
<reference evidence="2 3" key="1">
    <citation type="submission" date="2016-10" db="EMBL/GenBank/DDBJ databases">
        <authorList>
            <person name="de Groot N.N."/>
        </authorList>
    </citation>
    <scope>NUCLEOTIDE SEQUENCE [LARGE SCALE GENOMIC DNA]</scope>
    <source>
        <strain evidence="2 3">DSM 21800</strain>
    </source>
</reference>
<feature type="domain" description="NAD(P)-binding" evidence="1">
    <location>
        <begin position="7"/>
        <end position="191"/>
    </location>
</feature>
<dbReference type="InterPro" id="IPR016040">
    <property type="entry name" value="NAD(P)-bd_dom"/>
</dbReference>
<dbReference type="OrthoDB" id="4248066at2"/>
<dbReference type="InterPro" id="IPR036291">
    <property type="entry name" value="NAD(P)-bd_dom_sf"/>
</dbReference>
<dbReference type="PANTHER" id="PTHR15020:SF50">
    <property type="entry name" value="UPF0659 PROTEIN YMR090W"/>
    <property type="match status" value="1"/>
</dbReference>
<dbReference type="Gene3D" id="3.40.50.720">
    <property type="entry name" value="NAD(P)-binding Rossmann-like Domain"/>
    <property type="match status" value="1"/>
</dbReference>
<evidence type="ECO:0000259" key="1">
    <source>
        <dbReference type="Pfam" id="PF13460"/>
    </source>
</evidence>
<proteinExistence type="predicted"/>
<sequence length="220" mass="22927">MRIAIVGGHGKIALQLHPLLVAAGHTPVALVRSEDYRSELEQFGAEVGLLDIERQSAADFATAFDGCEAVVFTAGGGPDGNKERKRTVDLEGSLKSIDAARSSGIRRFVQVSAYGADDPVADDAGDVWRAYVEAKRDADAALRDSELDWTVLRPGGLTDGAGTGLIGLADRLPRGQIPRADVAAVITAVLPNAATVGRQWELMSGDVPISDAIAAAVGIA</sequence>
<dbReference type="AlphaFoldDB" id="A0A1H1QIP6"/>
<dbReference type="PANTHER" id="PTHR15020">
    <property type="entry name" value="FLAVIN REDUCTASE-RELATED"/>
    <property type="match status" value="1"/>
</dbReference>
<evidence type="ECO:0000313" key="2">
    <source>
        <dbReference type="EMBL" id="SDS23391.1"/>
    </source>
</evidence>
<dbReference type="SUPFAM" id="SSF51735">
    <property type="entry name" value="NAD(P)-binding Rossmann-fold domains"/>
    <property type="match status" value="1"/>
</dbReference>
<dbReference type="RefSeq" id="WP_091532031.1">
    <property type="nucleotide sequence ID" value="NZ_LT629772.1"/>
</dbReference>
<organism evidence="2 3">
    <name type="scientific">Microlunatus soli</name>
    <dbReference type="NCBI Taxonomy" id="630515"/>
    <lineage>
        <taxon>Bacteria</taxon>
        <taxon>Bacillati</taxon>
        <taxon>Actinomycetota</taxon>
        <taxon>Actinomycetes</taxon>
        <taxon>Propionibacteriales</taxon>
        <taxon>Propionibacteriaceae</taxon>
        <taxon>Microlunatus</taxon>
    </lineage>
</organism>